<reference evidence="2 3" key="1">
    <citation type="submission" date="2014-02" db="EMBL/GenBank/DDBJ databases">
        <title>The small core and large imbalanced accessory genome model reveals a collaborative survival strategy of Sorangium cellulosum strains in nature.</title>
        <authorList>
            <person name="Han K."/>
            <person name="Peng R."/>
            <person name="Blom J."/>
            <person name="Li Y.-Z."/>
        </authorList>
    </citation>
    <scope>NUCLEOTIDE SEQUENCE [LARGE SCALE GENOMIC DNA]</scope>
    <source>
        <strain evidence="2 3">So0008-312</strain>
    </source>
</reference>
<organism evidence="2 3">
    <name type="scientific">Sorangium cellulosum</name>
    <name type="common">Polyangium cellulosum</name>
    <dbReference type="NCBI Taxonomy" id="56"/>
    <lineage>
        <taxon>Bacteria</taxon>
        <taxon>Pseudomonadati</taxon>
        <taxon>Myxococcota</taxon>
        <taxon>Polyangia</taxon>
        <taxon>Polyangiales</taxon>
        <taxon>Polyangiaceae</taxon>
        <taxon>Sorangium</taxon>
    </lineage>
</organism>
<dbReference type="Pfam" id="PF09084">
    <property type="entry name" value="NMT1"/>
    <property type="match status" value="1"/>
</dbReference>
<gene>
    <name evidence="2" type="ORF">BE15_21395</name>
</gene>
<dbReference type="RefSeq" id="WP_061610421.1">
    <property type="nucleotide sequence ID" value="NZ_JEMA01000731.1"/>
</dbReference>
<accession>A0A150QF09</accession>
<name>A0A150QF09_SORCE</name>
<feature type="domain" description="SsuA/THI5-like" evidence="1">
    <location>
        <begin position="91"/>
        <end position="278"/>
    </location>
</feature>
<dbReference type="AlphaFoldDB" id="A0A150QF09"/>
<dbReference type="Proteomes" id="UP000075260">
    <property type="component" value="Unassembled WGS sequence"/>
</dbReference>
<evidence type="ECO:0000259" key="1">
    <source>
        <dbReference type="Pfam" id="PF09084"/>
    </source>
</evidence>
<dbReference type="InterPro" id="IPR015168">
    <property type="entry name" value="SsuA/THI5"/>
</dbReference>
<dbReference type="Gene3D" id="3.40.190.10">
    <property type="entry name" value="Periplasmic binding protein-like II"/>
    <property type="match status" value="2"/>
</dbReference>
<evidence type="ECO:0000313" key="2">
    <source>
        <dbReference type="EMBL" id="KYF66574.1"/>
    </source>
</evidence>
<sequence>MALPHPVRPSLLRAAWPAVILFALLALCGAAGCSRADTSRGSAGGPEGEFETLELRYQGNNGTVSPIELAEDLGYLAPIRLNFVGSTVSGPQSVQAVVTGDTDFGGAFNGAVIKLIAARAPIVAVVGYYGVDEQRQSGFYVLEDSPLRTARDLLDRSISMNTLGAHSEFMVKEFLSRSQITPEEARRVTLLVVPPVNGEQLLREKQVDVASLGDIYRDRALERGGIRPLFSDHELYGKFTAGSYVMKTSFIKKNPRTARRFVEATAKAIEWARSTPRETVVERCIALMKKRGRNEEDAAIKFWRSYGVAGKGGLIAERDFQIWIDWMVKSGELEPGEIALSRVYTNELNPYANEPAAN</sequence>
<dbReference type="OrthoDB" id="8877897at2"/>
<dbReference type="SUPFAM" id="SSF53850">
    <property type="entry name" value="Periplasmic binding protein-like II"/>
    <property type="match status" value="1"/>
</dbReference>
<dbReference type="EMBL" id="JEMA01000731">
    <property type="protein sequence ID" value="KYF66574.1"/>
    <property type="molecule type" value="Genomic_DNA"/>
</dbReference>
<comment type="caution">
    <text evidence="2">The sequence shown here is derived from an EMBL/GenBank/DDBJ whole genome shotgun (WGS) entry which is preliminary data.</text>
</comment>
<dbReference type="PANTHER" id="PTHR30024">
    <property type="entry name" value="ALIPHATIC SULFONATES-BINDING PROTEIN-RELATED"/>
    <property type="match status" value="1"/>
</dbReference>
<protein>
    <submittedName>
        <fullName evidence="2">ABC transporter substrate-binding protein</fullName>
    </submittedName>
</protein>
<evidence type="ECO:0000313" key="3">
    <source>
        <dbReference type="Proteomes" id="UP000075260"/>
    </source>
</evidence>
<proteinExistence type="predicted"/>